<feature type="transmembrane region" description="Helical" evidence="6">
    <location>
        <begin position="15"/>
        <end position="35"/>
    </location>
</feature>
<feature type="transmembrane region" description="Helical" evidence="6">
    <location>
        <begin position="304"/>
        <end position="322"/>
    </location>
</feature>
<feature type="transmembrane region" description="Helical" evidence="6">
    <location>
        <begin position="392"/>
        <end position="412"/>
    </location>
</feature>
<feature type="transmembrane region" description="Helical" evidence="6">
    <location>
        <begin position="170"/>
        <end position="194"/>
    </location>
</feature>
<dbReference type="EMBL" id="CP002293">
    <property type="protein sequence ID" value="ADP76092.1"/>
    <property type="molecule type" value="Genomic_DNA"/>
</dbReference>
<name>A0A7U4DMB9_GEOS0</name>
<dbReference type="AlphaFoldDB" id="A0A7U4DMB9"/>
<dbReference type="PROSITE" id="PS50850">
    <property type="entry name" value="MFS"/>
    <property type="match status" value="1"/>
</dbReference>
<dbReference type="CDD" id="cd17355">
    <property type="entry name" value="MFS_YcxA_like"/>
    <property type="match status" value="1"/>
</dbReference>
<dbReference type="InterPro" id="IPR050327">
    <property type="entry name" value="Proton-linked_MCT"/>
</dbReference>
<proteinExistence type="predicted"/>
<feature type="transmembrane region" description="Helical" evidence="6">
    <location>
        <begin position="328"/>
        <end position="350"/>
    </location>
</feature>
<dbReference type="InterPro" id="IPR011701">
    <property type="entry name" value="MFS"/>
</dbReference>
<evidence type="ECO:0000256" key="3">
    <source>
        <dbReference type="ARBA" id="ARBA00022692"/>
    </source>
</evidence>
<feature type="transmembrane region" description="Helical" evidence="6">
    <location>
        <begin position="274"/>
        <end position="297"/>
    </location>
</feature>
<feature type="transmembrane region" description="Helical" evidence="6">
    <location>
        <begin position="239"/>
        <end position="262"/>
    </location>
</feature>
<accession>A0A7U4DMB9</accession>
<sequence>MNSGHSSSTLTSHHIYWIVAGVTFLTLLVSAGVRSTPGVLIVPFELSFGWTRAEVTFPLAINIALYGLCGPFAAAFMERYGVKRMMLIALSLLVAGTGLSVWMKTTWQMTLLWGFLVGTGAGFTSSVLGAVIANRWFKEKRGLVVGVFSASGAAGQLVFLPLFAKMISSYGWQTVVLATSLSALLTMLCVGWFMRDKPSDVGLLPYGATEPVETASAPYANPFLSALNGLKMGARSKDFWLLAGSFFVCGLSTNGLIGTHLIPACMEHGIPEVTAASMLAVMGIFDILGTTLSGWLSDRWNNRWLLFWYYGLRGISLVFLPYALDSTFLGLSVFVVFYGLDWVATVPPTVRLCSDVFGKQSGVVFGWVWAFHQLGAAAAAFGGGILHTWFGTYTFIFIVAGILCVTAAGFVLQIHREKKAAAHSV</sequence>
<dbReference type="Gene3D" id="1.20.1250.20">
    <property type="entry name" value="MFS general substrate transporter like domains"/>
    <property type="match status" value="2"/>
</dbReference>
<evidence type="ECO:0000259" key="7">
    <source>
        <dbReference type="PROSITE" id="PS50850"/>
    </source>
</evidence>
<evidence type="ECO:0000313" key="8">
    <source>
        <dbReference type="EMBL" id="ADP76092.1"/>
    </source>
</evidence>
<keyword evidence="5 6" id="KW-0472">Membrane</keyword>
<dbReference type="PANTHER" id="PTHR11360:SF284">
    <property type="entry name" value="EG:103B4.3 PROTEIN-RELATED"/>
    <property type="match status" value="1"/>
</dbReference>
<dbReference type="GO" id="GO:0022857">
    <property type="term" value="F:transmembrane transporter activity"/>
    <property type="evidence" value="ECO:0007669"/>
    <property type="project" value="InterPro"/>
</dbReference>
<feature type="domain" description="Major facilitator superfamily (MFS) profile" evidence="7">
    <location>
        <begin position="15"/>
        <end position="419"/>
    </location>
</feature>
<keyword evidence="3 6" id="KW-0812">Transmembrane</keyword>
<gene>
    <name evidence="8" type="ORF">GY4MC1_3433</name>
</gene>
<evidence type="ECO:0000256" key="2">
    <source>
        <dbReference type="ARBA" id="ARBA00022448"/>
    </source>
</evidence>
<reference evidence="8" key="1">
    <citation type="submission" date="2010-10" db="EMBL/GenBank/DDBJ databases">
        <title>Complete sequence of chromosome of Geobacillus sp. Y4.1MC1.</title>
        <authorList>
            <consortium name="US DOE Joint Genome Institute"/>
            <person name="Lucas S."/>
            <person name="Copeland A."/>
            <person name="Lapidus A."/>
            <person name="Cheng J.-F."/>
            <person name="Bruce D."/>
            <person name="Goodwin L."/>
            <person name="Pitluck S."/>
            <person name="Chertkov O."/>
            <person name="Zhang X."/>
            <person name="Detter J.C."/>
            <person name="Han C."/>
            <person name="Tapia R."/>
            <person name="Land M."/>
            <person name="Hauser L."/>
            <person name="Jeffries C."/>
            <person name="Kyrpides N."/>
            <person name="Ivanova N."/>
            <person name="Ovchinnikova G."/>
            <person name="Brumm P."/>
            <person name="Mead D."/>
            <person name="Woyke T."/>
        </authorList>
    </citation>
    <scope>NUCLEOTIDE SEQUENCE [LARGE SCALE GENOMIC DNA]</scope>
    <source>
        <strain evidence="8">Y4.1MC1</strain>
    </source>
</reference>
<dbReference type="SUPFAM" id="SSF103473">
    <property type="entry name" value="MFS general substrate transporter"/>
    <property type="match status" value="1"/>
</dbReference>
<dbReference type="InterPro" id="IPR036259">
    <property type="entry name" value="MFS_trans_sf"/>
</dbReference>
<comment type="subcellular location">
    <subcellularLocation>
        <location evidence="1">Cell membrane</location>
        <topology evidence="1">Multi-pass membrane protein</topology>
    </subcellularLocation>
</comment>
<evidence type="ECO:0000256" key="6">
    <source>
        <dbReference type="SAM" id="Phobius"/>
    </source>
</evidence>
<dbReference type="Pfam" id="PF07690">
    <property type="entry name" value="MFS_1"/>
    <property type="match status" value="1"/>
</dbReference>
<keyword evidence="4 6" id="KW-1133">Transmembrane helix</keyword>
<feature type="transmembrane region" description="Helical" evidence="6">
    <location>
        <begin position="111"/>
        <end position="131"/>
    </location>
</feature>
<dbReference type="GO" id="GO:0005886">
    <property type="term" value="C:plasma membrane"/>
    <property type="evidence" value="ECO:0007669"/>
    <property type="project" value="UniProtKB-SubCell"/>
</dbReference>
<evidence type="ECO:0000256" key="4">
    <source>
        <dbReference type="ARBA" id="ARBA00022989"/>
    </source>
</evidence>
<evidence type="ECO:0000256" key="5">
    <source>
        <dbReference type="ARBA" id="ARBA00023136"/>
    </source>
</evidence>
<dbReference type="KEGG" id="gmc:GY4MC1_3433"/>
<evidence type="ECO:0000256" key="1">
    <source>
        <dbReference type="ARBA" id="ARBA00004651"/>
    </source>
</evidence>
<feature type="transmembrane region" description="Helical" evidence="6">
    <location>
        <begin position="143"/>
        <end position="164"/>
    </location>
</feature>
<feature type="transmembrane region" description="Helical" evidence="6">
    <location>
        <begin position="362"/>
        <end position="386"/>
    </location>
</feature>
<organism evidence="8">
    <name type="scientific">Geobacillus sp. (strain Y4.1MC1)</name>
    <dbReference type="NCBI Taxonomy" id="581103"/>
    <lineage>
        <taxon>Bacteria</taxon>
        <taxon>Bacillati</taxon>
        <taxon>Bacillota</taxon>
        <taxon>Bacilli</taxon>
        <taxon>Bacillales</taxon>
        <taxon>Anoxybacillaceae</taxon>
        <taxon>Geobacillus</taxon>
    </lineage>
</organism>
<feature type="transmembrane region" description="Helical" evidence="6">
    <location>
        <begin position="55"/>
        <end position="75"/>
    </location>
</feature>
<keyword evidence="2" id="KW-0813">Transport</keyword>
<dbReference type="InterPro" id="IPR020846">
    <property type="entry name" value="MFS_dom"/>
</dbReference>
<feature type="transmembrane region" description="Helical" evidence="6">
    <location>
        <begin position="87"/>
        <end position="105"/>
    </location>
</feature>
<dbReference type="PANTHER" id="PTHR11360">
    <property type="entry name" value="MONOCARBOXYLATE TRANSPORTER"/>
    <property type="match status" value="1"/>
</dbReference>
<protein>
    <submittedName>
        <fullName evidence="8">Major facilitator superfamily MFS_1</fullName>
    </submittedName>
</protein>